<dbReference type="PANTHER" id="PTHR45947:SF3">
    <property type="entry name" value="SULFOQUINOVOSYL TRANSFERASE SQD2"/>
    <property type="match status" value="1"/>
</dbReference>
<organism evidence="3 4">
    <name type="scientific">Paenibacillus timonensis</name>
    <dbReference type="NCBI Taxonomy" id="225915"/>
    <lineage>
        <taxon>Bacteria</taxon>
        <taxon>Bacillati</taxon>
        <taxon>Bacillota</taxon>
        <taxon>Bacilli</taxon>
        <taxon>Bacillales</taxon>
        <taxon>Paenibacillaceae</taxon>
        <taxon>Paenibacillus</taxon>
    </lineage>
</organism>
<evidence type="ECO:0000313" key="3">
    <source>
        <dbReference type="EMBL" id="MFD1182865.1"/>
    </source>
</evidence>
<dbReference type="GO" id="GO:0016757">
    <property type="term" value="F:glycosyltransferase activity"/>
    <property type="evidence" value="ECO:0007669"/>
    <property type="project" value="UniProtKB-KW"/>
</dbReference>
<dbReference type="EC" id="2.4.-.-" evidence="3"/>
<evidence type="ECO:0000313" key="4">
    <source>
        <dbReference type="Proteomes" id="UP001597211"/>
    </source>
</evidence>
<dbReference type="InterPro" id="IPR050194">
    <property type="entry name" value="Glycosyltransferase_grp1"/>
</dbReference>
<keyword evidence="3" id="KW-0328">Glycosyltransferase</keyword>
<dbReference type="Proteomes" id="UP001597211">
    <property type="component" value="Unassembled WGS sequence"/>
</dbReference>
<gene>
    <name evidence="3" type="ORF">ACFQ2Z_16010</name>
</gene>
<comment type="caution">
    <text evidence="3">The sequence shown here is derived from an EMBL/GenBank/DDBJ whole genome shotgun (WGS) entry which is preliminary data.</text>
</comment>
<dbReference type="InterPro" id="IPR001296">
    <property type="entry name" value="Glyco_trans_1"/>
</dbReference>
<reference evidence="4" key="1">
    <citation type="journal article" date="2019" name="Int. J. Syst. Evol. Microbiol.">
        <title>The Global Catalogue of Microorganisms (GCM) 10K type strain sequencing project: providing services to taxonomists for standard genome sequencing and annotation.</title>
        <authorList>
            <consortium name="The Broad Institute Genomics Platform"/>
            <consortium name="The Broad Institute Genome Sequencing Center for Infectious Disease"/>
            <person name="Wu L."/>
            <person name="Ma J."/>
        </authorList>
    </citation>
    <scope>NUCLEOTIDE SEQUENCE [LARGE SCALE GENOMIC DNA]</scope>
    <source>
        <strain evidence="4">CCUG 48216</strain>
    </source>
</reference>
<accession>A0ABW3SEE3</accession>
<feature type="domain" description="Glycosyltransferase subfamily 4-like N-terminal" evidence="2">
    <location>
        <begin position="15"/>
        <end position="175"/>
    </location>
</feature>
<protein>
    <submittedName>
        <fullName evidence="3">Glycosyltransferase family 4 protein</fullName>
        <ecNumber evidence="3">2.4.-.-</ecNumber>
    </submittedName>
</protein>
<dbReference type="InterPro" id="IPR028098">
    <property type="entry name" value="Glyco_trans_4-like_N"/>
</dbReference>
<dbReference type="Gene3D" id="3.40.50.2000">
    <property type="entry name" value="Glycogen Phosphorylase B"/>
    <property type="match status" value="2"/>
</dbReference>
<keyword evidence="4" id="KW-1185">Reference proteome</keyword>
<evidence type="ECO:0000259" key="1">
    <source>
        <dbReference type="Pfam" id="PF00534"/>
    </source>
</evidence>
<dbReference type="Pfam" id="PF00534">
    <property type="entry name" value="Glycos_transf_1"/>
    <property type="match status" value="1"/>
</dbReference>
<dbReference type="EMBL" id="JBHTKZ010000033">
    <property type="protein sequence ID" value="MFD1182865.1"/>
    <property type="molecule type" value="Genomic_DNA"/>
</dbReference>
<dbReference type="PANTHER" id="PTHR45947">
    <property type="entry name" value="SULFOQUINOVOSYL TRANSFERASE SQD2"/>
    <property type="match status" value="1"/>
</dbReference>
<evidence type="ECO:0000259" key="2">
    <source>
        <dbReference type="Pfam" id="PF13439"/>
    </source>
</evidence>
<dbReference type="RefSeq" id="WP_240270045.1">
    <property type="nucleotide sequence ID" value="NZ_JAKSXN010000037.1"/>
</dbReference>
<proteinExistence type="predicted"/>
<sequence>MKIAIVTETFFPSTNGVVTRLTQSIRWLTKQGHEVIVIAPDQGVGAYAGAQIYGIPSFRFFLYPNLPLSLPGRRVGKLLRAFSPDVVHVVNPAMLGAAGVWFGRRYPLVASYHTHVPQYADFYKLPWLKPVLWSYLRLLHNRADLNLCTSEAVRGELEARRFRNVRLWKRGVDPELFGPHRRSETMRLRLSGGEPEKRLLLYVGRLAAEKEIERLRDLLTASSGFRLAVVGDGPHRAALEVYFAGTGTVFTGFLHGAELAEAYASSDVFAFPSATETLGLVLLEAMASGLPVIAAASAPTREQVAEGTTGFLYEPGAADGLVRAAQPLQDGERLRRMGAAARAEASGLGWDEPSRQLLELYRQAVLERELRRAGALKRGRIKEAANKTNANTNSQ</sequence>
<name>A0ABW3SEE3_9BACL</name>
<dbReference type="CDD" id="cd03814">
    <property type="entry name" value="GT4-like"/>
    <property type="match status" value="1"/>
</dbReference>
<feature type="domain" description="Glycosyl transferase family 1" evidence="1">
    <location>
        <begin position="195"/>
        <end position="342"/>
    </location>
</feature>
<dbReference type="Pfam" id="PF13439">
    <property type="entry name" value="Glyco_transf_4"/>
    <property type="match status" value="1"/>
</dbReference>
<dbReference type="SUPFAM" id="SSF53756">
    <property type="entry name" value="UDP-Glycosyltransferase/glycogen phosphorylase"/>
    <property type="match status" value="1"/>
</dbReference>
<keyword evidence="3" id="KW-0808">Transferase</keyword>